<dbReference type="PANTHER" id="PTHR43772">
    <property type="entry name" value="ENDO-1,4-BETA-XYLANASE"/>
    <property type="match status" value="1"/>
</dbReference>
<name>A0A7W9F2E8_9SPHN</name>
<dbReference type="Gene3D" id="2.115.10.20">
    <property type="entry name" value="Glycosyl hydrolase domain, family 43"/>
    <property type="match status" value="1"/>
</dbReference>
<evidence type="ECO:0000313" key="12">
    <source>
        <dbReference type="EMBL" id="MBB5728719.1"/>
    </source>
</evidence>
<evidence type="ECO:0000256" key="5">
    <source>
        <dbReference type="ARBA" id="ARBA00023277"/>
    </source>
</evidence>
<feature type="domain" description="CBM6" evidence="11">
    <location>
        <begin position="320"/>
        <end position="459"/>
    </location>
</feature>
<dbReference type="InterPro" id="IPR023296">
    <property type="entry name" value="Glyco_hydro_beta-prop_sf"/>
</dbReference>
<evidence type="ECO:0000256" key="10">
    <source>
        <dbReference type="SAM" id="SignalP"/>
    </source>
</evidence>
<organism evidence="12 13">
    <name type="scientific">Sphingomonas prati</name>
    <dbReference type="NCBI Taxonomy" id="1843237"/>
    <lineage>
        <taxon>Bacteria</taxon>
        <taxon>Pseudomonadati</taxon>
        <taxon>Pseudomonadota</taxon>
        <taxon>Alphaproteobacteria</taxon>
        <taxon>Sphingomonadales</taxon>
        <taxon>Sphingomonadaceae</taxon>
        <taxon>Sphingomonas</taxon>
    </lineage>
</organism>
<dbReference type="InterPro" id="IPR006710">
    <property type="entry name" value="Glyco_hydro_43"/>
</dbReference>
<keyword evidence="4 9" id="KW-0378">Hydrolase</keyword>
<dbReference type="CDD" id="cd04084">
    <property type="entry name" value="CBM6_xylanase-like"/>
    <property type="match status" value="1"/>
</dbReference>
<keyword evidence="13" id="KW-1185">Reference proteome</keyword>
<keyword evidence="2" id="KW-0858">Xylan degradation</keyword>
<proteinExistence type="inferred from homology"/>
<dbReference type="PANTHER" id="PTHR43772:SF2">
    <property type="entry name" value="PUTATIVE (AFU_ORTHOLOGUE AFUA_2G04480)-RELATED"/>
    <property type="match status" value="1"/>
</dbReference>
<dbReference type="InterPro" id="IPR005084">
    <property type="entry name" value="CBM6"/>
</dbReference>
<feature type="active site" description="Proton donor" evidence="7">
    <location>
        <position position="200"/>
    </location>
</feature>
<keyword evidence="6 9" id="KW-0326">Glycosidase</keyword>
<accession>A0A7W9F2E8</accession>
<protein>
    <recommendedName>
        <fullName evidence="11">CBM6 domain-containing protein</fullName>
    </recommendedName>
</protein>
<dbReference type="GO" id="GO:0045493">
    <property type="term" value="P:xylan catabolic process"/>
    <property type="evidence" value="ECO:0007669"/>
    <property type="project" value="UniProtKB-KW"/>
</dbReference>
<evidence type="ECO:0000256" key="4">
    <source>
        <dbReference type="ARBA" id="ARBA00022801"/>
    </source>
</evidence>
<dbReference type="SUPFAM" id="SSF75005">
    <property type="entry name" value="Arabinanase/levansucrase/invertase"/>
    <property type="match status" value="1"/>
</dbReference>
<dbReference type="AlphaFoldDB" id="A0A7W9F2E8"/>
<reference evidence="12 13" key="1">
    <citation type="submission" date="2020-08" db="EMBL/GenBank/DDBJ databases">
        <title>Genomic Encyclopedia of Type Strains, Phase IV (KMG-IV): sequencing the most valuable type-strain genomes for metagenomic binning, comparative biology and taxonomic classification.</title>
        <authorList>
            <person name="Goeker M."/>
        </authorList>
    </citation>
    <scope>NUCLEOTIDE SEQUENCE [LARGE SCALE GENOMIC DNA]</scope>
    <source>
        <strain evidence="12 13">DSM 103336</strain>
    </source>
</reference>
<dbReference type="SMART" id="SM00606">
    <property type="entry name" value="CBD_IV"/>
    <property type="match status" value="1"/>
</dbReference>
<dbReference type="EMBL" id="JACIJR010000002">
    <property type="protein sequence ID" value="MBB5728719.1"/>
    <property type="molecule type" value="Genomic_DNA"/>
</dbReference>
<dbReference type="Gene3D" id="2.60.120.260">
    <property type="entry name" value="Galactose-binding domain-like"/>
    <property type="match status" value="1"/>
</dbReference>
<evidence type="ECO:0000259" key="11">
    <source>
        <dbReference type="PROSITE" id="PS51175"/>
    </source>
</evidence>
<evidence type="ECO:0000256" key="6">
    <source>
        <dbReference type="ARBA" id="ARBA00023295"/>
    </source>
</evidence>
<dbReference type="Pfam" id="PF04616">
    <property type="entry name" value="Glyco_hydro_43"/>
    <property type="match status" value="1"/>
</dbReference>
<dbReference type="InterPro" id="IPR052176">
    <property type="entry name" value="Glycosyl_Hydrlase_43_Enz"/>
</dbReference>
<feature type="site" description="Important for catalytic activity, responsible for pKa modulation of the active site Glu and correct orientation of both the proton donor and substrate" evidence="8">
    <location>
        <position position="152"/>
    </location>
</feature>
<feature type="chain" id="PRO_5030753386" description="CBM6 domain-containing protein" evidence="10">
    <location>
        <begin position="23"/>
        <end position="460"/>
    </location>
</feature>
<keyword evidence="3 10" id="KW-0732">Signal</keyword>
<evidence type="ECO:0000256" key="2">
    <source>
        <dbReference type="ARBA" id="ARBA00022651"/>
    </source>
</evidence>
<evidence type="ECO:0000256" key="3">
    <source>
        <dbReference type="ARBA" id="ARBA00022729"/>
    </source>
</evidence>
<dbReference type="SUPFAM" id="SSF49785">
    <property type="entry name" value="Galactose-binding domain-like"/>
    <property type="match status" value="1"/>
</dbReference>
<dbReference type="RefSeq" id="WP_198350718.1">
    <property type="nucleotide sequence ID" value="NZ_BMJP01000001.1"/>
</dbReference>
<dbReference type="InterPro" id="IPR006584">
    <property type="entry name" value="Cellulose-bd_IV"/>
</dbReference>
<dbReference type="InterPro" id="IPR008979">
    <property type="entry name" value="Galactose-bd-like_sf"/>
</dbReference>
<evidence type="ECO:0000256" key="1">
    <source>
        <dbReference type="ARBA" id="ARBA00009865"/>
    </source>
</evidence>
<comment type="similarity">
    <text evidence="1 9">Belongs to the glycosyl hydrolase 43 family.</text>
</comment>
<dbReference type="GO" id="GO:0004553">
    <property type="term" value="F:hydrolase activity, hydrolyzing O-glycosyl compounds"/>
    <property type="evidence" value="ECO:0007669"/>
    <property type="project" value="InterPro"/>
</dbReference>
<dbReference type="PROSITE" id="PS51175">
    <property type="entry name" value="CBM6"/>
    <property type="match status" value="1"/>
</dbReference>
<dbReference type="CDD" id="cd18618">
    <property type="entry name" value="GH43_Xsa43E-like"/>
    <property type="match status" value="1"/>
</dbReference>
<dbReference type="Pfam" id="PF03422">
    <property type="entry name" value="CBM_6"/>
    <property type="match status" value="1"/>
</dbReference>
<evidence type="ECO:0000256" key="9">
    <source>
        <dbReference type="RuleBase" id="RU361187"/>
    </source>
</evidence>
<keyword evidence="5" id="KW-0119">Carbohydrate metabolism</keyword>
<evidence type="ECO:0000313" key="13">
    <source>
        <dbReference type="Proteomes" id="UP000546701"/>
    </source>
</evidence>
<keyword evidence="2" id="KW-0624">Polysaccharide degradation</keyword>
<sequence length="460" mass="50843">MNRLSCAAALFAIAAPLAVAHADNPIIQTRFTADPAPLVHDGVVYLYTSHDEDDADGFKMLDWRLYSSTDMANWTDRGVVASLETFPWAVQTNDAWAPQVIERAGKFYLYAPISIAGKPKNVIAVAVADTPAGPFKDALGKPLIAPAADNIDPTVWIDDDGQAYLYWGNPDLWYVKLNKNMISYAGPITKLEPRITDYQEGPWFYKRKGHYYMAFASTCCSEGIGYAMSTKPTGPWTYKGPIMDHDTRATGNHPGIVDYKGGSYVFGFSYEHNFALTPIHHERRSVSVAKFDYNADGTIPNLHWWDKVSAPQIGTLDPYKRVEAETIAWTSRIKRDRDRPYDWAMGVTTAQDDRTGVYVTRATDRSYIKVAGVDFGKTGARTFTATVANAKPDATIELHADAVDGPLLGTVQAGPSAAAARWQDRTAAVSGATGRHDLYMVFRGKGDDSLIDVDSWRFNR</sequence>
<comment type="caution">
    <text evidence="12">The sequence shown here is derived from an EMBL/GenBank/DDBJ whole genome shotgun (WGS) entry which is preliminary data.</text>
</comment>
<evidence type="ECO:0000256" key="8">
    <source>
        <dbReference type="PIRSR" id="PIRSR606710-2"/>
    </source>
</evidence>
<feature type="active site" description="Proton acceptor" evidence="7">
    <location>
        <position position="34"/>
    </location>
</feature>
<evidence type="ECO:0000256" key="7">
    <source>
        <dbReference type="PIRSR" id="PIRSR606710-1"/>
    </source>
</evidence>
<dbReference type="GO" id="GO:0030246">
    <property type="term" value="F:carbohydrate binding"/>
    <property type="evidence" value="ECO:0007669"/>
    <property type="project" value="InterPro"/>
</dbReference>
<feature type="signal peptide" evidence="10">
    <location>
        <begin position="1"/>
        <end position="22"/>
    </location>
</feature>
<dbReference type="Proteomes" id="UP000546701">
    <property type="component" value="Unassembled WGS sequence"/>
</dbReference>
<gene>
    <name evidence="12" type="ORF">FHS99_001189</name>
</gene>